<sequence>VVCGGVIRNHLGEFIFGYSCNIGQCSVIQVELWGVLYGLRLIQDKGLKENIIIESDSTLVVKFLNKGCNAIHSCATLVNYIVEKAYMSQELQCNHIFKETYQVVNMTNLNFKSSGRFMCT</sequence>
<name>A0A151SSA3_CAJCA</name>
<feature type="domain" description="RNase H type-1" evidence="1">
    <location>
        <begin position="4"/>
        <end position="106"/>
    </location>
</feature>
<dbReference type="Gene3D" id="3.30.420.10">
    <property type="entry name" value="Ribonuclease H-like superfamily/Ribonuclease H"/>
    <property type="match status" value="1"/>
</dbReference>
<dbReference type="InterPro" id="IPR002156">
    <property type="entry name" value="RNaseH_domain"/>
</dbReference>
<feature type="non-terminal residue" evidence="2">
    <location>
        <position position="1"/>
    </location>
</feature>
<keyword evidence="3" id="KW-1185">Reference proteome</keyword>
<accession>A0A151SSA3</accession>
<dbReference type="InterPro" id="IPR036397">
    <property type="entry name" value="RNaseH_sf"/>
</dbReference>
<dbReference type="GO" id="GO:0003676">
    <property type="term" value="F:nucleic acid binding"/>
    <property type="evidence" value="ECO:0007669"/>
    <property type="project" value="InterPro"/>
</dbReference>
<dbReference type="PANTHER" id="PTHR47723:SF19">
    <property type="entry name" value="POLYNUCLEOTIDYL TRANSFERASE, RIBONUCLEASE H-LIKE SUPERFAMILY PROTEIN"/>
    <property type="match status" value="1"/>
</dbReference>
<dbReference type="PANTHER" id="PTHR47723">
    <property type="entry name" value="OS05G0353850 PROTEIN"/>
    <property type="match status" value="1"/>
</dbReference>
<gene>
    <name evidence="2" type="ORF">KK1_003932</name>
</gene>
<dbReference type="InterPro" id="IPR012337">
    <property type="entry name" value="RNaseH-like_sf"/>
</dbReference>
<dbReference type="CDD" id="cd06222">
    <property type="entry name" value="RNase_H_like"/>
    <property type="match status" value="1"/>
</dbReference>
<protein>
    <submittedName>
        <fullName evidence="2">Ribonuclease H protein At1g65750 family</fullName>
    </submittedName>
</protein>
<dbReference type="InterPro" id="IPR044730">
    <property type="entry name" value="RNase_H-like_dom_plant"/>
</dbReference>
<dbReference type="Proteomes" id="UP000075243">
    <property type="component" value="Chromosome 11"/>
</dbReference>
<evidence type="ECO:0000313" key="2">
    <source>
        <dbReference type="EMBL" id="KYP57665.1"/>
    </source>
</evidence>
<organism evidence="2 3">
    <name type="scientific">Cajanus cajan</name>
    <name type="common">Pigeon pea</name>
    <name type="synonym">Cajanus indicus</name>
    <dbReference type="NCBI Taxonomy" id="3821"/>
    <lineage>
        <taxon>Eukaryota</taxon>
        <taxon>Viridiplantae</taxon>
        <taxon>Streptophyta</taxon>
        <taxon>Embryophyta</taxon>
        <taxon>Tracheophyta</taxon>
        <taxon>Spermatophyta</taxon>
        <taxon>Magnoliopsida</taxon>
        <taxon>eudicotyledons</taxon>
        <taxon>Gunneridae</taxon>
        <taxon>Pentapetalae</taxon>
        <taxon>rosids</taxon>
        <taxon>fabids</taxon>
        <taxon>Fabales</taxon>
        <taxon>Fabaceae</taxon>
        <taxon>Papilionoideae</taxon>
        <taxon>50 kb inversion clade</taxon>
        <taxon>NPAAA clade</taxon>
        <taxon>indigoferoid/millettioid clade</taxon>
        <taxon>Phaseoleae</taxon>
        <taxon>Cajanus</taxon>
    </lineage>
</organism>
<dbReference type="EMBL" id="CM003613">
    <property type="protein sequence ID" value="KYP57665.1"/>
    <property type="molecule type" value="Genomic_DNA"/>
</dbReference>
<dbReference type="Pfam" id="PF13456">
    <property type="entry name" value="RVT_3"/>
    <property type="match status" value="1"/>
</dbReference>
<dbReference type="AlphaFoldDB" id="A0A151SSA3"/>
<dbReference type="Gramene" id="C.cajan_03849.t">
    <property type="protein sequence ID" value="C.cajan_03849.t.cds1"/>
    <property type="gene ID" value="C.cajan_03849"/>
</dbReference>
<reference evidence="2 3" key="1">
    <citation type="journal article" date="2012" name="Nat. Biotechnol.">
        <title>Draft genome sequence of pigeonpea (Cajanus cajan), an orphan legume crop of resource-poor farmers.</title>
        <authorList>
            <person name="Varshney R.K."/>
            <person name="Chen W."/>
            <person name="Li Y."/>
            <person name="Bharti A.K."/>
            <person name="Saxena R.K."/>
            <person name="Schlueter J.A."/>
            <person name="Donoghue M.T."/>
            <person name="Azam S."/>
            <person name="Fan G."/>
            <person name="Whaley A.M."/>
            <person name="Farmer A.D."/>
            <person name="Sheridan J."/>
            <person name="Iwata A."/>
            <person name="Tuteja R."/>
            <person name="Penmetsa R.V."/>
            <person name="Wu W."/>
            <person name="Upadhyaya H.D."/>
            <person name="Yang S.P."/>
            <person name="Shah T."/>
            <person name="Saxena K.B."/>
            <person name="Michael T."/>
            <person name="McCombie W.R."/>
            <person name="Yang B."/>
            <person name="Zhang G."/>
            <person name="Yang H."/>
            <person name="Wang J."/>
            <person name="Spillane C."/>
            <person name="Cook D.R."/>
            <person name="May G.D."/>
            <person name="Xu X."/>
            <person name="Jackson S.A."/>
        </authorList>
    </citation>
    <scope>NUCLEOTIDE SEQUENCE [LARGE SCALE GENOMIC DNA]</scope>
    <source>
        <strain evidence="3">cv. Asha</strain>
    </source>
</reference>
<evidence type="ECO:0000259" key="1">
    <source>
        <dbReference type="Pfam" id="PF13456"/>
    </source>
</evidence>
<proteinExistence type="predicted"/>
<evidence type="ECO:0000313" key="3">
    <source>
        <dbReference type="Proteomes" id="UP000075243"/>
    </source>
</evidence>
<dbReference type="InterPro" id="IPR053151">
    <property type="entry name" value="RNase_H-like"/>
</dbReference>
<dbReference type="SUPFAM" id="SSF53098">
    <property type="entry name" value="Ribonuclease H-like"/>
    <property type="match status" value="1"/>
</dbReference>
<dbReference type="GO" id="GO:0004523">
    <property type="term" value="F:RNA-DNA hybrid ribonuclease activity"/>
    <property type="evidence" value="ECO:0007669"/>
    <property type="project" value="InterPro"/>
</dbReference>